<evidence type="ECO:0008006" key="5">
    <source>
        <dbReference type="Google" id="ProtNLM"/>
    </source>
</evidence>
<comment type="caution">
    <text evidence="3">The sequence shown here is derived from an EMBL/GenBank/DDBJ whole genome shotgun (WGS) entry which is preliminary data.</text>
</comment>
<evidence type="ECO:0000256" key="2">
    <source>
        <dbReference type="SAM" id="SignalP"/>
    </source>
</evidence>
<reference evidence="3 4" key="1">
    <citation type="journal article" date="2024" name="Nat. Commun.">
        <title>Phylogenomics reveals the evolutionary origins of lichenization in chlorophyte algae.</title>
        <authorList>
            <person name="Puginier C."/>
            <person name="Libourel C."/>
            <person name="Otte J."/>
            <person name="Skaloud P."/>
            <person name="Haon M."/>
            <person name="Grisel S."/>
            <person name="Petersen M."/>
            <person name="Berrin J.G."/>
            <person name="Delaux P.M."/>
            <person name="Dal Grande F."/>
            <person name="Keller J."/>
        </authorList>
    </citation>
    <scope>NUCLEOTIDE SEQUENCE [LARGE SCALE GENOMIC DNA]</scope>
    <source>
        <strain evidence="3 4">SAG 245.80</strain>
    </source>
</reference>
<feature type="compositionally biased region" description="Low complexity" evidence="1">
    <location>
        <begin position="75"/>
        <end position="86"/>
    </location>
</feature>
<dbReference type="EMBL" id="JALJOU010000002">
    <property type="protein sequence ID" value="KAK9845823.1"/>
    <property type="molecule type" value="Genomic_DNA"/>
</dbReference>
<evidence type="ECO:0000256" key="1">
    <source>
        <dbReference type="SAM" id="MobiDB-lite"/>
    </source>
</evidence>
<feature type="signal peptide" evidence="2">
    <location>
        <begin position="1"/>
        <end position="20"/>
    </location>
</feature>
<proteinExistence type="predicted"/>
<keyword evidence="2" id="KW-0732">Signal</keyword>
<feature type="chain" id="PRO_5043654439" description="Secreted protein" evidence="2">
    <location>
        <begin position="21"/>
        <end position="119"/>
    </location>
</feature>
<evidence type="ECO:0000313" key="4">
    <source>
        <dbReference type="Proteomes" id="UP001445335"/>
    </source>
</evidence>
<sequence>MLLFSLLPLLAGTWTSGTSGTPQTYASLQYMLPFSSFGRVPGGGSGGTVTVVGDRCGGEDYPPPHSPPPPPRRCLSSGSGSTSTLSIKPPTTPSMTRSEEVWCSGVVAGGEGLAAEFFG</sequence>
<gene>
    <name evidence="3" type="ORF">WJX81_003412</name>
</gene>
<organism evidence="3 4">
    <name type="scientific">Elliptochloris bilobata</name>
    <dbReference type="NCBI Taxonomy" id="381761"/>
    <lineage>
        <taxon>Eukaryota</taxon>
        <taxon>Viridiplantae</taxon>
        <taxon>Chlorophyta</taxon>
        <taxon>core chlorophytes</taxon>
        <taxon>Trebouxiophyceae</taxon>
        <taxon>Trebouxiophyceae incertae sedis</taxon>
        <taxon>Elliptochloris clade</taxon>
        <taxon>Elliptochloris</taxon>
    </lineage>
</organism>
<evidence type="ECO:0000313" key="3">
    <source>
        <dbReference type="EMBL" id="KAK9845823.1"/>
    </source>
</evidence>
<dbReference type="AlphaFoldDB" id="A0AAW1SJG0"/>
<feature type="compositionally biased region" description="Pro residues" evidence="1">
    <location>
        <begin position="61"/>
        <end position="72"/>
    </location>
</feature>
<accession>A0AAW1SJG0</accession>
<feature type="region of interest" description="Disordered" evidence="1">
    <location>
        <begin position="45"/>
        <end position="98"/>
    </location>
</feature>
<name>A0AAW1SJG0_9CHLO</name>
<protein>
    <recommendedName>
        <fullName evidence="5">Secreted protein</fullName>
    </recommendedName>
</protein>
<dbReference type="Proteomes" id="UP001445335">
    <property type="component" value="Unassembled WGS sequence"/>
</dbReference>
<keyword evidence="4" id="KW-1185">Reference proteome</keyword>